<feature type="domain" description="DNA-binding protein H-NS-like C-terminal" evidence="1">
    <location>
        <begin position="61"/>
        <end position="88"/>
    </location>
</feature>
<protein>
    <submittedName>
        <fullName evidence="2">H-NS histone family protein</fullName>
    </submittedName>
</protein>
<dbReference type="InterPro" id="IPR027444">
    <property type="entry name" value="H-NS_C_dom"/>
</dbReference>
<evidence type="ECO:0000313" key="3">
    <source>
        <dbReference type="Proteomes" id="UP000305539"/>
    </source>
</evidence>
<comment type="caution">
    <text evidence="2">The sequence shown here is derived from an EMBL/GenBank/DDBJ whole genome shotgun (WGS) entry which is preliminary data.</text>
</comment>
<keyword evidence="3" id="KW-1185">Reference proteome</keyword>
<dbReference type="RefSeq" id="WP_136898585.1">
    <property type="nucleotide sequence ID" value="NZ_SWJE01000020.1"/>
</dbReference>
<dbReference type="Pfam" id="PF00816">
    <property type="entry name" value="Histone_HNS"/>
    <property type="match status" value="1"/>
</dbReference>
<sequence length="92" mass="10504">MNYRDLQAELKRLDQEIERAKDAEYESTLAKVRETVAAFGFTSAEIFGRSNKKFISSIALYRHPETGATWGGRGPRPKWLKGKDLALFVIKK</sequence>
<reference evidence="2 3" key="1">
    <citation type="submission" date="2019-04" db="EMBL/GenBank/DDBJ databases">
        <title>Trinickia sp. 7GSK02, isolated from subtropical forest soil.</title>
        <authorList>
            <person name="Gao Z.-H."/>
            <person name="Qiu L.-H."/>
        </authorList>
    </citation>
    <scope>NUCLEOTIDE SEQUENCE [LARGE SCALE GENOMIC DNA]</scope>
    <source>
        <strain evidence="2 3">7GSK02</strain>
    </source>
</reference>
<evidence type="ECO:0000313" key="2">
    <source>
        <dbReference type="EMBL" id="TKC80405.1"/>
    </source>
</evidence>
<dbReference type="Gene3D" id="4.10.430.30">
    <property type="match status" value="1"/>
</dbReference>
<proteinExistence type="predicted"/>
<dbReference type="OrthoDB" id="5297879at2"/>
<evidence type="ECO:0000259" key="1">
    <source>
        <dbReference type="Pfam" id="PF00816"/>
    </source>
</evidence>
<dbReference type="AlphaFoldDB" id="A0A4U1HH65"/>
<gene>
    <name evidence="2" type="ORF">FAZ69_29300</name>
</gene>
<dbReference type="GO" id="GO:0003677">
    <property type="term" value="F:DNA binding"/>
    <property type="evidence" value="ECO:0007669"/>
    <property type="project" value="InterPro"/>
</dbReference>
<dbReference type="SUPFAM" id="SSF81273">
    <property type="entry name" value="H-NS histone-like proteins"/>
    <property type="match status" value="1"/>
</dbReference>
<name>A0A4U1HH65_9BURK</name>
<accession>A0A4U1HH65</accession>
<dbReference type="EMBL" id="SWJE01000020">
    <property type="protein sequence ID" value="TKC80405.1"/>
    <property type="molecule type" value="Genomic_DNA"/>
</dbReference>
<organism evidence="2 3">
    <name type="scientific">Trinickia terrae</name>
    <dbReference type="NCBI Taxonomy" id="2571161"/>
    <lineage>
        <taxon>Bacteria</taxon>
        <taxon>Pseudomonadati</taxon>
        <taxon>Pseudomonadota</taxon>
        <taxon>Betaproteobacteria</taxon>
        <taxon>Burkholderiales</taxon>
        <taxon>Burkholderiaceae</taxon>
        <taxon>Trinickia</taxon>
    </lineage>
</organism>
<dbReference type="Proteomes" id="UP000305539">
    <property type="component" value="Unassembled WGS sequence"/>
</dbReference>